<evidence type="ECO:0000313" key="2">
    <source>
        <dbReference type="EMBL" id="KAG0579003.1"/>
    </source>
</evidence>
<dbReference type="Proteomes" id="UP000822688">
    <property type="component" value="Chromosome 4"/>
</dbReference>
<evidence type="ECO:0000313" key="3">
    <source>
        <dbReference type="Proteomes" id="UP000822688"/>
    </source>
</evidence>
<name>A0A8T0I969_CERPU</name>
<organism evidence="2 3">
    <name type="scientific">Ceratodon purpureus</name>
    <name type="common">Fire moss</name>
    <name type="synonym">Dicranum purpureum</name>
    <dbReference type="NCBI Taxonomy" id="3225"/>
    <lineage>
        <taxon>Eukaryota</taxon>
        <taxon>Viridiplantae</taxon>
        <taxon>Streptophyta</taxon>
        <taxon>Embryophyta</taxon>
        <taxon>Bryophyta</taxon>
        <taxon>Bryophytina</taxon>
        <taxon>Bryopsida</taxon>
        <taxon>Dicranidae</taxon>
        <taxon>Pseudoditrichales</taxon>
        <taxon>Ditrichaceae</taxon>
        <taxon>Ceratodon</taxon>
    </lineage>
</organism>
<dbReference type="EMBL" id="CM026424">
    <property type="protein sequence ID" value="KAG0579003.1"/>
    <property type="molecule type" value="Genomic_DNA"/>
</dbReference>
<gene>
    <name evidence="2" type="ORF">KC19_4G065400</name>
</gene>
<reference evidence="2" key="1">
    <citation type="submission" date="2020-06" db="EMBL/GenBank/DDBJ databases">
        <title>WGS assembly of Ceratodon purpureus strain R40.</title>
        <authorList>
            <person name="Carey S.B."/>
            <person name="Jenkins J."/>
            <person name="Shu S."/>
            <person name="Lovell J.T."/>
            <person name="Sreedasyam A."/>
            <person name="Maumus F."/>
            <person name="Tiley G.P."/>
            <person name="Fernandez-Pozo N."/>
            <person name="Barry K."/>
            <person name="Chen C."/>
            <person name="Wang M."/>
            <person name="Lipzen A."/>
            <person name="Daum C."/>
            <person name="Saski C.A."/>
            <person name="Payton A.C."/>
            <person name="Mcbreen J.C."/>
            <person name="Conrad R.E."/>
            <person name="Kollar L.M."/>
            <person name="Olsson S."/>
            <person name="Huttunen S."/>
            <person name="Landis J.B."/>
            <person name="Wickett N.J."/>
            <person name="Johnson M.G."/>
            <person name="Rensing S.A."/>
            <person name="Grimwood J."/>
            <person name="Schmutz J."/>
            <person name="Mcdaniel S.F."/>
        </authorList>
    </citation>
    <scope>NUCLEOTIDE SEQUENCE</scope>
    <source>
        <strain evidence="2">R40</strain>
    </source>
</reference>
<feature type="transmembrane region" description="Helical" evidence="1">
    <location>
        <begin position="35"/>
        <end position="54"/>
    </location>
</feature>
<feature type="transmembrane region" description="Helical" evidence="1">
    <location>
        <begin position="93"/>
        <end position="115"/>
    </location>
</feature>
<keyword evidence="1" id="KW-0472">Membrane</keyword>
<proteinExistence type="predicted"/>
<dbReference type="AlphaFoldDB" id="A0A8T0I969"/>
<keyword evidence="1" id="KW-1133">Transmembrane helix</keyword>
<protein>
    <submittedName>
        <fullName evidence="2">Uncharacterized protein</fullName>
    </submittedName>
</protein>
<accession>A0A8T0I969</accession>
<keyword evidence="1" id="KW-0812">Transmembrane</keyword>
<sequence length="121" mass="12782">MNQNLYSTMAFSTLATGAGLRSLGLGSPRRRLPGALGHLHGIGLLRLLLILGLLDPLLDLTQRRLPSSSTHLGLLRPLLLDHLQGSTNNGPGVGLVGGAAFLLDSSVVLVLLVLLPEQRRP</sequence>
<evidence type="ECO:0000256" key="1">
    <source>
        <dbReference type="SAM" id="Phobius"/>
    </source>
</evidence>
<comment type="caution">
    <text evidence="2">The sequence shown here is derived from an EMBL/GenBank/DDBJ whole genome shotgun (WGS) entry which is preliminary data.</text>
</comment>
<keyword evidence="3" id="KW-1185">Reference proteome</keyword>